<evidence type="ECO:0000256" key="13">
    <source>
        <dbReference type="ARBA" id="ARBA00023268"/>
    </source>
</evidence>
<evidence type="ECO:0000256" key="12">
    <source>
        <dbReference type="ARBA" id="ARBA00023239"/>
    </source>
</evidence>
<evidence type="ECO:0000259" key="20">
    <source>
        <dbReference type="PROSITE" id="PS51385"/>
    </source>
</evidence>
<feature type="domain" description="YjeF C-terminal" evidence="19">
    <location>
        <begin position="248"/>
        <end position="528"/>
    </location>
</feature>
<dbReference type="SUPFAM" id="SSF64153">
    <property type="entry name" value="YjeF N-terminal domain-like"/>
    <property type="match status" value="1"/>
</dbReference>
<dbReference type="PROSITE" id="PS51385">
    <property type="entry name" value="YJEF_N"/>
    <property type="match status" value="1"/>
</dbReference>
<comment type="function">
    <text evidence="17">Catalyzes the dehydration of the S-form of NAD(P)HX at the expense of ADP, which is converted to AMP. Together with NAD(P)HX epimerase, which catalyzes the epimerization of the S- and R-forms, the enzyme allows the repair of both epimers of NAD(P)HX, a damaged form of NAD(P)H that is a result of enzymatic or heat-dependent hydration.</text>
</comment>
<organism evidence="21 22">
    <name type="scientific">Thalassobacterium maritimum</name>
    <dbReference type="NCBI Taxonomy" id="3041265"/>
    <lineage>
        <taxon>Bacteria</taxon>
        <taxon>Pseudomonadati</taxon>
        <taxon>Verrucomicrobiota</taxon>
        <taxon>Opitutia</taxon>
        <taxon>Puniceicoccales</taxon>
        <taxon>Coraliomargaritaceae</taxon>
        <taxon>Thalassobacterium</taxon>
    </lineage>
</organism>
<evidence type="ECO:0000256" key="10">
    <source>
        <dbReference type="ARBA" id="ARBA00023027"/>
    </source>
</evidence>
<dbReference type="InterPro" id="IPR029056">
    <property type="entry name" value="Ribokinase-like"/>
</dbReference>
<evidence type="ECO:0000256" key="9">
    <source>
        <dbReference type="ARBA" id="ARBA00022958"/>
    </source>
</evidence>
<feature type="domain" description="YjeF N-terminal" evidence="20">
    <location>
        <begin position="13"/>
        <end position="237"/>
    </location>
</feature>
<evidence type="ECO:0000256" key="18">
    <source>
        <dbReference type="PIRNR" id="PIRNR017184"/>
    </source>
</evidence>
<evidence type="ECO:0000256" key="14">
    <source>
        <dbReference type="ARBA" id="ARBA00025153"/>
    </source>
</evidence>
<evidence type="ECO:0000256" key="7">
    <source>
        <dbReference type="ARBA" id="ARBA00022840"/>
    </source>
</evidence>
<accession>A0ABU1AVB9</accession>
<evidence type="ECO:0000256" key="8">
    <source>
        <dbReference type="ARBA" id="ARBA00022857"/>
    </source>
</evidence>
<feature type="binding site" evidence="17">
    <location>
        <position position="354"/>
    </location>
    <ligand>
        <name>(6S)-NADPHX</name>
        <dbReference type="ChEBI" id="CHEBI:64076"/>
    </ligand>
</feature>
<keyword evidence="9 18" id="KW-0630">Potassium</keyword>
<feature type="binding site" evidence="17">
    <location>
        <position position="283"/>
    </location>
    <ligand>
        <name>(6S)-NADPHX</name>
        <dbReference type="ChEBI" id="CHEBI:64076"/>
    </ligand>
</feature>
<feature type="binding site" evidence="17">
    <location>
        <begin position="440"/>
        <end position="444"/>
    </location>
    <ligand>
        <name>AMP</name>
        <dbReference type="ChEBI" id="CHEBI:456215"/>
    </ligand>
</feature>
<keyword evidence="11 18" id="KW-0413">Isomerase</keyword>
<dbReference type="InterPro" id="IPR000631">
    <property type="entry name" value="CARKD"/>
</dbReference>
<comment type="catalytic activity">
    <reaction evidence="1 18">
        <text>(6R)-NADHX = (6S)-NADHX</text>
        <dbReference type="Rhea" id="RHEA:32215"/>
        <dbReference type="ChEBI" id="CHEBI:64074"/>
        <dbReference type="ChEBI" id="CHEBI:64075"/>
        <dbReference type="EC" id="5.1.99.6"/>
    </reaction>
</comment>
<comment type="similarity">
    <text evidence="3 18">In the N-terminal section; belongs to the NnrE/AIBP family.</text>
</comment>
<keyword evidence="10 17" id="KW-0520">NAD</keyword>
<comment type="catalytic activity">
    <reaction evidence="16 17 18">
        <text>(6S)-NADPHX + ADP = AMP + phosphate + NADPH + H(+)</text>
        <dbReference type="Rhea" id="RHEA:32235"/>
        <dbReference type="ChEBI" id="CHEBI:15378"/>
        <dbReference type="ChEBI" id="CHEBI:43474"/>
        <dbReference type="ChEBI" id="CHEBI:57783"/>
        <dbReference type="ChEBI" id="CHEBI:64076"/>
        <dbReference type="ChEBI" id="CHEBI:456215"/>
        <dbReference type="ChEBI" id="CHEBI:456216"/>
        <dbReference type="EC" id="4.2.1.136"/>
    </reaction>
</comment>
<dbReference type="CDD" id="cd01171">
    <property type="entry name" value="YXKO-related"/>
    <property type="match status" value="1"/>
</dbReference>
<sequence>MSVQPHAHPVLTCREAQTLEGELLVDEAAEWLAMRRAGEGIARQVLEDYLEIRPVPEHLRVLALVGKGHNGGDALLACAQLLADYPRAKVDLVLATRVEELRSLTARALEQLKGRVQVHFISEQSDVVLLTQMLLKFGGDAGFHICLDGLLGMSFKPPLREPVAALIAAVNAFERIDLRASVDLPSGAGDEVREGARRFDADFTYATGVVKRPLLGGIADCGRIRYVDLGFFDTTAGKAVVTEEVVLTDAVLDPVRRLRAAAADKRTYGHLFIVGGSAFMAGALLMTVKAAIRSGVGLVTAFAPASVASSFAAQVPEAIWIPWPENFHGMLNPRAMSLLLSRIHHASALVVGPGMGLGRSTELITQHIVKRVDLPILLDADALSVRGMEVVQKRRSDYARIVVTPHMGEFMRIGKLSAPNNSLEAMLGFSQVYNVVTVLKGANTRISDGETVMYSTLGGAVLSRGGSGDMLSGLIGGMMAQGDVPVPLAVARGVTLHGLAAQRLARDKGQVAVNTTQILDYLPEVLRA</sequence>
<evidence type="ECO:0000256" key="6">
    <source>
        <dbReference type="ARBA" id="ARBA00022741"/>
    </source>
</evidence>
<evidence type="ECO:0000256" key="4">
    <source>
        <dbReference type="ARBA" id="ARBA00009524"/>
    </source>
</evidence>
<proteinExistence type="inferred from homology"/>
<dbReference type="EC" id="4.2.1.136" evidence="17"/>
<dbReference type="InterPro" id="IPR030677">
    <property type="entry name" value="Nnr"/>
</dbReference>
<dbReference type="Pfam" id="PF01256">
    <property type="entry name" value="Carb_kinase"/>
    <property type="match status" value="1"/>
</dbReference>
<name>A0ABU1AVB9_9BACT</name>
<keyword evidence="12 17" id="KW-0456">Lyase</keyword>
<comment type="similarity">
    <text evidence="17">Belongs to the NnrD/CARKD family.</text>
</comment>
<dbReference type="Pfam" id="PF03853">
    <property type="entry name" value="YjeF_N"/>
    <property type="match status" value="1"/>
</dbReference>
<evidence type="ECO:0000256" key="1">
    <source>
        <dbReference type="ARBA" id="ARBA00000013"/>
    </source>
</evidence>
<protein>
    <recommendedName>
        <fullName evidence="17">ADP-dependent (S)-NAD(P)H-hydrate dehydratase</fullName>
        <ecNumber evidence="17">4.2.1.136</ecNumber>
    </recommendedName>
    <alternativeName>
        <fullName evidence="17">ADP-dependent NAD(P)HX dehydratase</fullName>
    </alternativeName>
</protein>
<comment type="catalytic activity">
    <reaction evidence="2 18">
        <text>(6R)-NADPHX = (6S)-NADPHX</text>
        <dbReference type="Rhea" id="RHEA:32227"/>
        <dbReference type="ChEBI" id="CHEBI:64076"/>
        <dbReference type="ChEBI" id="CHEBI:64077"/>
        <dbReference type="EC" id="5.1.99.6"/>
    </reaction>
</comment>
<feature type="binding site" evidence="17">
    <location>
        <position position="406"/>
    </location>
    <ligand>
        <name>(6S)-NADPHX</name>
        <dbReference type="ChEBI" id="CHEBI:64076"/>
    </ligand>
</feature>
<evidence type="ECO:0000313" key="21">
    <source>
        <dbReference type="EMBL" id="MDQ8207080.1"/>
    </source>
</evidence>
<dbReference type="EMBL" id="JARXHW010000010">
    <property type="protein sequence ID" value="MDQ8207080.1"/>
    <property type="molecule type" value="Genomic_DNA"/>
</dbReference>
<evidence type="ECO:0000313" key="22">
    <source>
        <dbReference type="Proteomes" id="UP001225316"/>
    </source>
</evidence>
<comment type="subunit">
    <text evidence="17">Homotetramer.</text>
</comment>
<keyword evidence="5 18" id="KW-0479">Metal-binding</keyword>
<dbReference type="PIRSF" id="PIRSF017184">
    <property type="entry name" value="Nnr"/>
    <property type="match status" value="1"/>
</dbReference>
<dbReference type="PROSITE" id="PS51383">
    <property type="entry name" value="YJEF_C_3"/>
    <property type="match status" value="1"/>
</dbReference>
<dbReference type="Gene3D" id="3.40.1190.20">
    <property type="match status" value="1"/>
</dbReference>
<dbReference type="HAMAP" id="MF_01965">
    <property type="entry name" value="NADHX_dehydratase"/>
    <property type="match status" value="1"/>
</dbReference>
<feature type="binding site" evidence="17">
    <location>
        <position position="469"/>
    </location>
    <ligand>
        <name>(6S)-NADPHX</name>
        <dbReference type="ChEBI" id="CHEBI:64076"/>
    </ligand>
</feature>
<evidence type="ECO:0000256" key="15">
    <source>
        <dbReference type="ARBA" id="ARBA00048238"/>
    </source>
</evidence>
<keyword evidence="8 17" id="KW-0521">NADP</keyword>
<dbReference type="PANTHER" id="PTHR12592">
    <property type="entry name" value="ATP-DEPENDENT (S)-NAD(P)H-HYDRATE DEHYDRATASE FAMILY MEMBER"/>
    <property type="match status" value="1"/>
</dbReference>
<comment type="function">
    <text evidence="14 18">Bifunctional enzyme that catalyzes the epimerization of the S- and R-forms of NAD(P)HX and the dehydration of the S-form of NAD(P)HX at the expense of ADP, which is converted to AMP. This allows the repair of both epimers of NAD(P)HX, a damaged form of NAD(P)H that is a result of enzymatic or heat-dependent hydration.</text>
</comment>
<keyword evidence="7 17" id="KW-0067">ATP-binding</keyword>
<feature type="binding site" evidence="17">
    <location>
        <position position="468"/>
    </location>
    <ligand>
        <name>AMP</name>
        <dbReference type="ChEBI" id="CHEBI:456215"/>
    </ligand>
</feature>
<comment type="catalytic activity">
    <reaction evidence="15 17 18">
        <text>(6S)-NADHX + ADP = AMP + phosphate + NADH + H(+)</text>
        <dbReference type="Rhea" id="RHEA:32223"/>
        <dbReference type="ChEBI" id="CHEBI:15378"/>
        <dbReference type="ChEBI" id="CHEBI:43474"/>
        <dbReference type="ChEBI" id="CHEBI:57945"/>
        <dbReference type="ChEBI" id="CHEBI:64074"/>
        <dbReference type="ChEBI" id="CHEBI:456215"/>
        <dbReference type="ChEBI" id="CHEBI:456216"/>
        <dbReference type="EC" id="4.2.1.136"/>
    </reaction>
</comment>
<comment type="cofactor">
    <cofactor evidence="18">
        <name>K(+)</name>
        <dbReference type="ChEBI" id="CHEBI:29103"/>
    </cofactor>
    <text evidence="18">Binds 1 potassium ion per subunit.</text>
</comment>
<evidence type="ECO:0000256" key="2">
    <source>
        <dbReference type="ARBA" id="ARBA00000909"/>
    </source>
</evidence>
<keyword evidence="6 17" id="KW-0547">Nucleotide-binding</keyword>
<evidence type="ECO:0000256" key="11">
    <source>
        <dbReference type="ARBA" id="ARBA00023235"/>
    </source>
</evidence>
<gene>
    <name evidence="17" type="primary">nnrD</name>
    <name evidence="21" type="ORF">QEH52_06145</name>
</gene>
<reference evidence="21 22" key="1">
    <citation type="submission" date="2023-04" db="EMBL/GenBank/DDBJ databases">
        <title>A novel bacteria isolated from coastal sediment.</title>
        <authorList>
            <person name="Liu X.-J."/>
            <person name="Du Z.-J."/>
        </authorList>
    </citation>
    <scope>NUCLEOTIDE SEQUENCE [LARGE SCALE GENOMIC DNA]</scope>
    <source>
        <strain evidence="21 22">SDUM461003</strain>
    </source>
</reference>
<evidence type="ECO:0000259" key="19">
    <source>
        <dbReference type="PROSITE" id="PS51383"/>
    </source>
</evidence>
<dbReference type="Proteomes" id="UP001225316">
    <property type="component" value="Unassembled WGS sequence"/>
</dbReference>
<keyword evidence="22" id="KW-1185">Reference proteome</keyword>
<dbReference type="RefSeq" id="WP_308949217.1">
    <property type="nucleotide sequence ID" value="NZ_JARXHW010000010.1"/>
</dbReference>
<dbReference type="Gene3D" id="3.40.50.10260">
    <property type="entry name" value="YjeF N-terminal domain"/>
    <property type="match status" value="1"/>
</dbReference>
<evidence type="ECO:0000256" key="3">
    <source>
        <dbReference type="ARBA" id="ARBA00006001"/>
    </source>
</evidence>
<dbReference type="SUPFAM" id="SSF53613">
    <property type="entry name" value="Ribokinase-like"/>
    <property type="match status" value="1"/>
</dbReference>
<comment type="cofactor">
    <cofactor evidence="17">
        <name>Mg(2+)</name>
        <dbReference type="ChEBI" id="CHEBI:18420"/>
    </cofactor>
</comment>
<dbReference type="InterPro" id="IPR036652">
    <property type="entry name" value="YjeF_N_dom_sf"/>
</dbReference>
<dbReference type="PANTHER" id="PTHR12592:SF0">
    <property type="entry name" value="ATP-DEPENDENT (S)-NAD(P)H-HYDRATE DEHYDRATASE"/>
    <property type="match status" value="1"/>
</dbReference>
<keyword evidence="13" id="KW-0511">Multifunctional enzyme</keyword>
<evidence type="ECO:0000256" key="5">
    <source>
        <dbReference type="ARBA" id="ARBA00022723"/>
    </source>
</evidence>
<comment type="caution">
    <text evidence="21">The sequence shown here is derived from an EMBL/GenBank/DDBJ whole genome shotgun (WGS) entry which is preliminary data.</text>
</comment>
<comment type="similarity">
    <text evidence="4 18">In the C-terminal section; belongs to the NnrD/CARKD family.</text>
</comment>
<evidence type="ECO:0000256" key="17">
    <source>
        <dbReference type="HAMAP-Rule" id="MF_01965"/>
    </source>
</evidence>
<dbReference type="NCBIfam" id="TIGR00196">
    <property type="entry name" value="yjeF_cterm"/>
    <property type="match status" value="1"/>
</dbReference>
<dbReference type="InterPro" id="IPR004443">
    <property type="entry name" value="YjeF_N_dom"/>
</dbReference>
<evidence type="ECO:0000256" key="16">
    <source>
        <dbReference type="ARBA" id="ARBA00049209"/>
    </source>
</evidence>